<evidence type="ECO:0000259" key="1">
    <source>
        <dbReference type="PROSITE" id="PS51123"/>
    </source>
</evidence>
<dbReference type="PROSITE" id="PS51123">
    <property type="entry name" value="OMPA_2"/>
    <property type="match status" value="1"/>
</dbReference>
<sequence>MKNYLVDNFSIDKNKIKSYGVGDTQHKISDPDNPGNRRVEVKYIKNK</sequence>
<accession>A0A1W1D7E9</accession>
<name>A0A1W1D7E9_9ZZZZ</name>
<dbReference type="SUPFAM" id="SSF103088">
    <property type="entry name" value="OmpA-like"/>
    <property type="match status" value="1"/>
</dbReference>
<feature type="domain" description="OmpA-like" evidence="1">
    <location>
        <begin position="1"/>
        <end position="47"/>
    </location>
</feature>
<organism evidence="2">
    <name type="scientific">hydrothermal vent metagenome</name>
    <dbReference type="NCBI Taxonomy" id="652676"/>
    <lineage>
        <taxon>unclassified sequences</taxon>
        <taxon>metagenomes</taxon>
        <taxon>ecological metagenomes</taxon>
    </lineage>
</organism>
<dbReference type="AlphaFoldDB" id="A0A1W1D7E9"/>
<dbReference type="Gene3D" id="3.30.1330.60">
    <property type="entry name" value="OmpA-like domain"/>
    <property type="match status" value="1"/>
</dbReference>
<dbReference type="EMBL" id="FPHR01000001">
    <property type="protein sequence ID" value="SFV76357.1"/>
    <property type="molecule type" value="Genomic_DNA"/>
</dbReference>
<dbReference type="InterPro" id="IPR006665">
    <property type="entry name" value="OmpA-like"/>
</dbReference>
<proteinExistence type="predicted"/>
<protein>
    <recommendedName>
        <fullName evidence="1">OmpA-like domain-containing protein</fullName>
    </recommendedName>
</protein>
<gene>
    <name evidence="2" type="ORF">MNB_SUP05-4-764</name>
</gene>
<reference evidence="2" key="1">
    <citation type="submission" date="2016-10" db="EMBL/GenBank/DDBJ databases">
        <authorList>
            <person name="de Groot N.N."/>
        </authorList>
    </citation>
    <scope>NUCLEOTIDE SEQUENCE</scope>
</reference>
<dbReference type="InterPro" id="IPR036737">
    <property type="entry name" value="OmpA-like_sf"/>
</dbReference>
<evidence type="ECO:0000313" key="2">
    <source>
        <dbReference type="EMBL" id="SFV76357.1"/>
    </source>
</evidence>